<feature type="transmembrane region" description="Helical" evidence="1">
    <location>
        <begin position="194"/>
        <end position="215"/>
    </location>
</feature>
<keyword evidence="1" id="KW-0472">Membrane</keyword>
<protein>
    <submittedName>
        <fullName evidence="2">Uncharacterized protein</fullName>
    </submittedName>
</protein>
<evidence type="ECO:0000313" key="3">
    <source>
        <dbReference type="Proteomes" id="UP000192578"/>
    </source>
</evidence>
<keyword evidence="1" id="KW-1133">Transmembrane helix</keyword>
<reference evidence="3" key="1">
    <citation type="submission" date="2017-01" db="EMBL/GenBank/DDBJ databases">
        <title>Comparative genomics of anhydrobiosis in the tardigrade Hypsibius dujardini.</title>
        <authorList>
            <person name="Yoshida Y."/>
            <person name="Koutsovoulos G."/>
            <person name="Laetsch D."/>
            <person name="Stevens L."/>
            <person name="Kumar S."/>
            <person name="Horikawa D."/>
            <person name="Ishino K."/>
            <person name="Komine S."/>
            <person name="Tomita M."/>
            <person name="Blaxter M."/>
            <person name="Arakawa K."/>
        </authorList>
    </citation>
    <scope>NUCLEOTIDE SEQUENCE [LARGE SCALE GENOMIC DNA]</scope>
    <source>
        <strain evidence="3">Z151</strain>
    </source>
</reference>
<keyword evidence="1" id="KW-0812">Transmembrane</keyword>
<evidence type="ECO:0000313" key="2">
    <source>
        <dbReference type="EMBL" id="OWA51570.1"/>
    </source>
</evidence>
<keyword evidence="3" id="KW-1185">Reference proteome</keyword>
<accession>A0A9X6NCE9</accession>
<proteinExistence type="predicted"/>
<name>A0A9X6NCE9_HYPEX</name>
<dbReference type="EMBL" id="MTYJ01000231">
    <property type="protein sequence ID" value="OWA51570.1"/>
    <property type="molecule type" value="Genomic_DNA"/>
</dbReference>
<gene>
    <name evidence="2" type="ORF">BV898_16047</name>
</gene>
<comment type="caution">
    <text evidence="2">The sequence shown here is derived from an EMBL/GenBank/DDBJ whole genome shotgun (WGS) entry which is preliminary data.</text>
</comment>
<organism evidence="2 3">
    <name type="scientific">Hypsibius exemplaris</name>
    <name type="common">Freshwater tardigrade</name>
    <dbReference type="NCBI Taxonomy" id="2072580"/>
    <lineage>
        <taxon>Eukaryota</taxon>
        <taxon>Metazoa</taxon>
        <taxon>Ecdysozoa</taxon>
        <taxon>Tardigrada</taxon>
        <taxon>Eutardigrada</taxon>
        <taxon>Parachela</taxon>
        <taxon>Hypsibioidea</taxon>
        <taxon>Hypsibiidae</taxon>
        <taxon>Hypsibius</taxon>
    </lineage>
</organism>
<evidence type="ECO:0000256" key="1">
    <source>
        <dbReference type="SAM" id="Phobius"/>
    </source>
</evidence>
<dbReference type="AlphaFoldDB" id="A0A9X6NCE9"/>
<dbReference type="Proteomes" id="UP000192578">
    <property type="component" value="Unassembled WGS sequence"/>
</dbReference>
<sequence>MVCGQTVYLSCSSLASLRTSSLLFDNNVAEGFCVVHFRLLNPIGCPGISFGIYMNIKLLNLRQGDSGVIREVTDGYNNLAKILPGGPQTGSSVPQSVAQVMSHYTYSPGFDLELTLAPGQSYRSSPIFLDVNILNEHSHSASNIGTYCNALRGFEHDDLCDSDEVSCPTSYVNTTGLNPATGIQHSCGLAIGEIAGISVGVVSTIIFFVVVFIIVRRRNRLRVIHHHAAHTTAHQSGPVIIPGGAVNPGYGQPQYYQGPTPQYGAVTSGPAASYPSPYAAGS</sequence>